<dbReference type="GO" id="GO:0043093">
    <property type="term" value="P:FtsZ-dependent cytokinesis"/>
    <property type="evidence" value="ECO:0007669"/>
    <property type="project" value="UniProtKB-UniRule"/>
</dbReference>
<dbReference type="Pfam" id="PF03799">
    <property type="entry name" value="FtsQ_DivIB_C"/>
    <property type="match status" value="1"/>
</dbReference>
<keyword evidence="6 9" id="KW-1133">Transmembrane helix</keyword>
<dbReference type="Gene3D" id="3.40.50.11690">
    <property type="entry name" value="Cell division protein FtsQ/DivIB"/>
    <property type="match status" value="1"/>
</dbReference>
<keyword evidence="12" id="KW-1185">Reference proteome</keyword>
<evidence type="ECO:0000256" key="4">
    <source>
        <dbReference type="ARBA" id="ARBA00022618"/>
    </source>
</evidence>
<keyword evidence="7 9" id="KW-0472">Membrane</keyword>
<dbReference type="InterPro" id="IPR045335">
    <property type="entry name" value="FtsQ_C_sf"/>
</dbReference>
<keyword evidence="2 9" id="KW-1003">Cell membrane</keyword>
<name>A0A7S9D926_9BRAD</name>
<dbReference type="RefSeq" id="WP_195802900.1">
    <property type="nucleotide sequence ID" value="NZ_CP061379.1"/>
</dbReference>
<evidence type="ECO:0000256" key="3">
    <source>
        <dbReference type="ARBA" id="ARBA00022519"/>
    </source>
</evidence>
<evidence type="ECO:0000256" key="6">
    <source>
        <dbReference type="ARBA" id="ARBA00022989"/>
    </source>
</evidence>
<keyword evidence="5 9" id="KW-0812">Transmembrane</keyword>
<dbReference type="InterPro" id="IPR013685">
    <property type="entry name" value="POTRA_FtsQ_type"/>
</dbReference>
<evidence type="ECO:0000256" key="7">
    <source>
        <dbReference type="ARBA" id="ARBA00023136"/>
    </source>
</evidence>
<evidence type="ECO:0000313" key="12">
    <source>
        <dbReference type="Proteomes" id="UP000594621"/>
    </source>
</evidence>
<feature type="domain" description="POTRA" evidence="10">
    <location>
        <begin position="128"/>
        <end position="196"/>
    </location>
</feature>
<comment type="function">
    <text evidence="9">Essential cell division protein.</text>
</comment>
<evidence type="ECO:0000256" key="5">
    <source>
        <dbReference type="ARBA" id="ARBA00022692"/>
    </source>
</evidence>
<dbReference type="HAMAP" id="MF_00911">
    <property type="entry name" value="FtsQ_subfam"/>
    <property type="match status" value="1"/>
</dbReference>
<evidence type="ECO:0000259" key="10">
    <source>
        <dbReference type="PROSITE" id="PS51779"/>
    </source>
</evidence>
<dbReference type="InterPro" id="IPR005548">
    <property type="entry name" value="Cell_div_FtsQ/DivIB_C"/>
</dbReference>
<dbReference type="Gene3D" id="3.10.20.310">
    <property type="entry name" value="membrane protein fhac"/>
    <property type="match status" value="1"/>
</dbReference>
<keyword evidence="3 9" id="KW-0997">Cell inner membrane</keyword>
<sequence>MDGAGSLTRSFLRSLRPQADLKAAAIGAVVLLREWVQEKLDRKRAERLHEKRAATKQKIKAKAVVEREPPPRVVALVERYLPRRVGIGMTVLLLVGSCGLGIVKGGHLQDFITAVSDARNALANSAGFRITSVVINGRKQLSQDEILAIGGVSGRSSLLFLDADSVRDKLKANPWIADATVLKLYPGRLLIDITERQAFALWQEGGRLSVIADDGAVLEPYVSRRFLTLPLVVGKGAETQARDFLALLARYPQVNAVTRAAIFVGERRWNLRLKDGLDIRLPEQDVGNALAALSRLDKEDRLFSRDIVAVDMRLPDRLVVQLSDDAAKAREDLFKDKKKKKAGDAA</sequence>
<dbReference type="GO" id="GO:0032153">
    <property type="term" value="C:cell division site"/>
    <property type="evidence" value="ECO:0007669"/>
    <property type="project" value="UniProtKB-UniRule"/>
</dbReference>
<dbReference type="InterPro" id="IPR026579">
    <property type="entry name" value="FtsQ"/>
</dbReference>
<dbReference type="Pfam" id="PF08478">
    <property type="entry name" value="POTRA_1"/>
    <property type="match status" value="1"/>
</dbReference>
<dbReference type="Proteomes" id="UP000594621">
    <property type="component" value="Chromosome"/>
</dbReference>
<gene>
    <name evidence="9" type="primary">ftsQ</name>
    <name evidence="11" type="ORF">IC761_09000</name>
</gene>
<dbReference type="PROSITE" id="PS51779">
    <property type="entry name" value="POTRA"/>
    <property type="match status" value="1"/>
</dbReference>
<dbReference type="KEGG" id="bcou:IC761_09000"/>
<organism evidence="11 12">
    <name type="scientific">Bradyrhizobium commune</name>
    <dbReference type="NCBI Taxonomy" id="83627"/>
    <lineage>
        <taxon>Bacteria</taxon>
        <taxon>Pseudomonadati</taxon>
        <taxon>Pseudomonadota</taxon>
        <taxon>Alphaproteobacteria</taxon>
        <taxon>Hyphomicrobiales</taxon>
        <taxon>Nitrobacteraceae</taxon>
        <taxon>Bradyrhizobium</taxon>
    </lineage>
</organism>
<comment type="subcellular location">
    <subcellularLocation>
        <location evidence="9">Cell inner membrane</location>
        <topology evidence="9">Single-pass type II membrane protein</topology>
    </subcellularLocation>
    <subcellularLocation>
        <location evidence="1">Membrane</location>
    </subcellularLocation>
    <text evidence="9">Localizes to the division septum.</text>
</comment>
<evidence type="ECO:0000313" key="11">
    <source>
        <dbReference type="EMBL" id="QPF93387.1"/>
    </source>
</evidence>
<dbReference type="GO" id="GO:0090529">
    <property type="term" value="P:cell septum assembly"/>
    <property type="evidence" value="ECO:0007669"/>
    <property type="project" value="InterPro"/>
</dbReference>
<proteinExistence type="inferred from homology"/>
<keyword evidence="4 9" id="KW-0132">Cell division</keyword>
<dbReference type="AlphaFoldDB" id="A0A7S9D926"/>
<accession>A0A7S9D926</accession>
<evidence type="ECO:0000256" key="2">
    <source>
        <dbReference type="ARBA" id="ARBA00022475"/>
    </source>
</evidence>
<evidence type="ECO:0000256" key="8">
    <source>
        <dbReference type="ARBA" id="ARBA00023306"/>
    </source>
</evidence>
<reference evidence="11 12" key="1">
    <citation type="submission" date="2020-09" db="EMBL/GenBank/DDBJ databases">
        <title>Complete genomes of bradyrhizobia occurring on native shrubby legumes in Australia.</title>
        <authorList>
            <person name="Lafay B."/>
        </authorList>
    </citation>
    <scope>NUCLEOTIDE SEQUENCE [LARGE SCALE GENOMIC DNA]</scope>
    <source>
        <strain evidence="11 12">BDV5040</strain>
    </source>
</reference>
<evidence type="ECO:0000256" key="1">
    <source>
        <dbReference type="ARBA" id="ARBA00004370"/>
    </source>
</evidence>
<dbReference type="EMBL" id="CP061379">
    <property type="protein sequence ID" value="QPF93387.1"/>
    <property type="molecule type" value="Genomic_DNA"/>
</dbReference>
<dbReference type="PANTHER" id="PTHR35851:SF1">
    <property type="entry name" value="CELL DIVISION PROTEIN FTSQ"/>
    <property type="match status" value="1"/>
</dbReference>
<dbReference type="PANTHER" id="PTHR35851">
    <property type="entry name" value="CELL DIVISION PROTEIN FTSQ"/>
    <property type="match status" value="1"/>
</dbReference>
<dbReference type="GO" id="GO:0005886">
    <property type="term" value="C:plasma membrane"/>
    <property type="evidence" value="ECO:0007669"/>
    <property type="project" value="UniProtKB-SubCell"/>
</dbReference>
<keyword evidence="8 9" id="KW-0131">Cell cycle</keyword>
<comment type="similarity">
    <text evidence="9">Belongs to the FtsQ/DivIB family. FtsQ subfamily.</text>
</comment>
<dbReference type="InterPro" id="IPR034746">
    <property type="entry name" value="POTRA"/>
</dbReference>
<evidence type="ECO:0000256" key="9">
    <source>
        <dbReference type="HAMAP-Rule" id="MF_00911"/>
    </source>
</evidence>
<protein>
    <recommendedName>
        <fullName evidence="9">Cell division protein FtsQ</fullName>
    </recommendedName>
</protein>